<evidence type="ECO:0000256" key="15">
    <source>
        <dbReference type="PROSITE-ProRule" id="PRU10144"/>
    </source>
</evidence>
<evidence type="ECO:0000256" key="3">
    <source>
        <dbReference type="ARBA" id="ARBA00022448"/>
    </source>
</evidence>
<keyword evidence="7 18" id="KW-0732">Signal</keyword>
<feature type="domain" description="TonB-dependent receptor plug" evidence="20">
    <location>
        <begin position="99"/>
        <end position="197"/>
    </location>
</feature>
<name>A0A0A1FHI2_9BURK</name>
<dbReference type="Pfam" id="PF07715">
    <property type="entry name" value="Plug"/>
    <property type="match status" value="1"/>
</dbReference>
<feature type="compositionally biased region" description="Low complexity" evidence="17">
    <location>
        <begin position="54"/>
        <end position="64"/>
    </location>
</feature>
<dbReference type="InterPro" id="IPR012910">
    <property type="entry name" value="Plug_dom"/>
</dbReference>
<evidence type="ECO:0000259" key="20">
    <source>
        <dbReference type="Pfam" id="PF07715"/>
    </source>
</evidence>
<feature type="domain" description="TonB-dependent receptor-like beta-barrel" evidence="19">
    <location>
        <begin position="271"/>
        <end position="726"/>
    </location>
</feature>
<evidence type="ECO:0000256" key="1">
    <source>
        <dbReference type="ARBA" id="ARBA00004571"/>
    </source>
</evidence>
<feature type="short sequence motif" description="TonB C-terminal box" evidence="15">
    <location>
        <begin position="743"/>
        <end position="760"/>
    </location>
</feature>
<dbReference type="Gene3D" id="2.170.130.10">
    <property type="entry name" value="TonB-dependent receptor, plug domain"/>
    <property type="match status" value="1"/>
</dbReference>
<dbReference type="PANTHER" id="PTHR32552:SF83">
    <property type="entry name" value="BLR3904 PROTEIN"/>
    <property type="match status" value="1"/>
</dbReference>
<feature type="chain" id="PRO_5001983392" evidence="18">
    <location>
        <begin position="39"/>
        <end position="760"/>
    </location>
</feature>
<keyword evidence="3 14" id="KW-0813">Transport</keyword>
<evidence type="ECO:0000256" key="18">
    <source>
        <dbReference type="SAM" id="SignalP"/>
    </source>
</evidence>
<comment type="subcellular location">
    <subcellularLocation>
        <location evidence="1 14">Cell outer membrane</location>
        <topology evidence="1 14">Multi-pass membrane protein</topology>
    </subcellularLocation>
</comment>
<keyword evidence="4 14" id="KW-1134">Transmembrane beta strand</keyword>
<gene>
    <name evidence="21" type="ORF">LT85_3169</name>
</gene>
<evidence type="ECO:0000256" key="8">
    <source>
        <dbReference type="ARBA" id="ARBA00023004"/>
    </source>
</evidence>
<dbReference type="EMBL" id="CP009962">
    <property type="protein sequence ID" value="AIY42327.1"/>
    <property type="molecule type" value="Genomic_DNA"/>
</dbReference>
<dbReference type="GO" id="GO:0015891">
    <property type="term" value="P:siderophore transport"/>
    <property type="evidence" value="ECO:0007669"/>
    <property type="project" value="InterPro"/>
</dbReference>
<evidence type="ECO:0000256" key="12">
    <source>
        <dbReference type="ARBA" id="ARBA00023170"/>
    </source>
</evidence>
<keyword evidence="9" id="KW-0406">Ion transport</keyword>
<keyword evidence="13 14" id="KW-0998">Cell outer membrane</keyword>
<accession>A0A0A1FHI2</accession>
<dbReference type="Proteomes" id="UP000030302">
    <property type="component" value="Chromosome"/>
</dbReference>
<reference evidence="22" key="1">
    <citation type="journal article" date="2014" name="Soil Biol. Biochem.">
        <title>Structure and function of bacterial communities in ageing soils: Insights from the Mendocino ecological staircase.</title>
        <authorList>
            <person name="Uroz S."/>
            <person name="Tech J.J."/>
            <person name="Sawaya N.A."/>
            <person name="Frey-Klett P."/>
            <person name="Leveau J.H.J."/>
        </authorList>
    </citation>
    <scope>NUCLEOTIDE SEQUENCE [LARGE SCALE GENOMIC DNA]</scope>
    <source>
        <strain evidence="22">Cal35</strain>
    </source>
</reference>
<dbReference type="PANTHER" id="PTHR32552">
    <property type="entry name" value="FERRICHROME IRON RECEPTOR-RELATED"/>
    <property type="match status" value="1"/>
</dbReference>
<dbReference type="SUPFAM" id="SSF56935">
    <property type="entry name" value="Porins"/>
    <property type="match status" value="1"/>
</dbReference>
<evidence type="ECO:0000256" key="9">
    <source>
        <dbReference type="ARBA" id="ARBA00023065"/>
    </source>
</evidence>
<evidence type="ECO:0000256" key="17">
    <source>
        <dbReference type="SAM" id="MobiDB-lite"/>
    </source>
</evidence>
<dbReference type="InterPro" id="IPR037066">
    <property type="entry name" value="Plug_dom_sf"/>
</dbReference>
<organism evidence="21 22">
    <name type="scientific">Collimonas arenae</name>
    <dbReference type="NCBI Taxonomy" id="279058"/>
    <lineage>
        <taxon>Bacteria</taxon>
        <taxon>Pseudomonadati</taxon>
        <taxon>Pseudomonadota</taxon>
        <taxon>Betaproteobacteria</taxon>
        <taxon>Burkholderiales</taxon>
        <taxon>Oxalobacteraceae</taxon>
        <taxon>Collimonas</taxon>
    </lineage>
</organism>
<evidence type="ECO:0000313" key="22">
    <source>
        <dbReference type="Proteomes" id="UP000030302"/>
    </source>
</evidence>
<dbReference type="InterPro" id="IPR036942">
    <property type="entry name" value="Beta-barrel_TonB_sf"/>
</dbReference>
<protein>
    <submittedName>
        <fullName evidence="21">Ferrichrome-iron receptor</fullName>
    </submittedName>
</protein>
<dbReference type="PROSITE" id="PS01156">
    <property type="entry name" value="TONB_DEPENDENT_REC_2"/>
    <property type="match status" value="1"/>
</dbReference>
<dbReference type="PROSITE" id="PS52016">
    <property type="entry name" value="TONB_DEPENDENT_REC_3"/>
    <property type="match status" value="1"/>
</dbReference>
<keyword evidence="12 21" id="KW-0675">Receptor</keyword>
<dbReference type="InterPro" id="IPR010917">
    <property type="entry name" value="TonB_rcpt_CS"/>
</dbReference>
<evidence type="ECO:0000256" key="2">
    <source>
        <dbReference type="ARBA" id="ARBA00009810"/>
    </source>
</evidence>
<dbReference type="Gene3D" id="2.40.170.20">
    <property type="entry name" value="TonB-dependent receptor, beta-barrel domain"/>
    <property type="match status" value="1"/>
</dbReference>
<keyword evidence="10 16" id="KW-0798">TonB box</keyword>
<dbReference type="HOGENOM" id="CLU_008287_22_1_4"/>
<evidence type="ECO:0000256" key="5">
    <source>
        <dbReference type="ARBA" id="ARBA00022496"/>
    </source>
</evidence>
<keyword evidence="5" id="KW-0410">Iron transport</keyword>
<evidence type="ECO:0000259" key="19">
    <source>
        <dbReference type="Pfam" id="PF00593"/>
    </source>
</evidence>
<dbReference type="InterPro" id="IPR010105">
    <property type="entry name" value="TonB_sidphr_rcpt"/>
</dbReference>
<evidence type="ECO:0000256" key="11">
    <source>
        <dbReference type="ARBA" id="ARBA00023136"/>
    </source>
</evidence>
<dbReference type="STRING" id="279058.LT85_3169"/>
<dbReference type="OrthoDB" id="8732650at2"/>
<dbReference type="KEGG" id="care:LT85_3169"/>
<evidence type="ECO:0000256" key="13">
    <source>
        <dbReference type="ARBA" id="ARBA00023237"/>
    </source>
</evidence>
<evidence type="ECO:0000313" key="21">
    <source>
        <dbReference type="EMBL" id="AIY42327.1"/>
    </source>
</evidence>
<comment type="similarity">
    <text evidence="2 14 16">Belongs to the TonB-dependent receptor family.</text>
</comment>
<dbReference type="GO" id="GO:0009279">
    <property type="term" value="C:cell outer membrane"/>
    <property type="evidence" value="ECO:0007669"/>
    <property type="project" value="UniProtKB-SubCell"/>
</dbReference>
<dbReference type="InterPro" id="IPR039426">
    <property type="entry name" value="TonB-dep_rcpt-like"/>
</dbReference>
<keyword evidence="8" id="KW-0408">Iron</keyword>
<dbReference type="InterPro" id="IPR000531">
    <property type="entry name" value="Beta-barrel_TonB"/>
</dbReference>
<keyword evidence="22" id="KW-1185">Reference proteome</keyword>
<dbReference type="GO" id="GO:0015344">
    <property type="term" value="F:siderophore uptake transmembrane transporter activity"/>
    <property type="evidence" value="ECO:0007669"/>
    <property type="project" value="TreeGrafter"/>
</dbReference>
<keyword evidence="6 14" id="KW-0812">Transmembrane</keyword>
<dbReference type="RefSeq" id="WP_038490448.1">
    <property type="nucleotide sequence ID" value="NZ_CP009962.1"/>
</dbReference>
<evidence type="ECO:0000256" key="14">
    <source>
        <dbReference type="PROSITE-ProRule" id="PRU01360"/>
    </source>
</evidence>
<dbReference type="NCBIfam" id="TIGR01783">
    <property type="entry name" value="TonB-siderophor"/>
    <property type="match status" value="1"/>
</dbReference>
<sequence length="760" mass="82550">MTTTKKNTPSAGSRVALHTKRKLLITLIAAATASMAHAQSDPEQKNKPAGDAGQGVQPQTTQQQADSVLPTVTVTGAGAATDSYRKKSASVGSFGEASLLDTPASISVITRSQLDDQQSRLLSDVVRNDATVGDNYAPVGYYENFSIRGFPLDLASSYQINGMSIAGEQNVALENKESVEILKGLAGLQSGMTPPGGLVNYVTKRPADVRSVTLETDSRGSRYLATDIGTLFGEQKQFGLRINAAHESLHSYVNDADGERNFASLAADWVISPQARLQFDAEYQHREQRSAPGYQLLGGTVVPSNVSPEKLLGAQPWAKPVTINSVNLNLRLDLDLTPDWHAYVAASRSRVVIDDNSAFPYGCGYGVTCGAGGTPARYFSANGDFDIYDYRFPDDTRRNDQLQAVLQGRVDTGSIRHDLTLGASTFRRTVSQSDGVNDYVGSDNIYNPNPIVYAPSPLTPDASTLRLDSRQKALFAVDRISLTPKWQLIAGARQVWVNERALDGTGVVTRTTDKSLLLPQVALVYKPQADLSLYTSYSKGLTMGGQAPFWAENGYAFLAPTVSHQVEAGVKYDWRDELSFSAVLFQMTKPYEYPKPDANGFTYTQQGTETHRGIELSAAGQASKQLRLTASLALIQARAEDTGTAAYDGHQAINVPRLRAAFYAAYAVPQVTGLTLLGGWQYSGSKVATREGNVDVPAYNLFDAGLRYKTSLSGHPTVIRLSVDNLFDKRYWKDVGEYFGDSYLHLGAPRTARLSVQYDF</sequence>
<dbReference type="Pfam" id="PF00593">
    <property type="entry name" value="TonB_dep_Rec_b-barrel"/>
    <property type="match status" value="1"/>
</dbReference>
<evidence type="ECO:0000256" key="4">
    <source>
        <dbReference type="ARBA" id="ARBA00022452"/>
    </source>
</evidence>
<dbReference type="AlphaFoldDB" id="A0A0A1FHI2"/>
<feature type="signal peptide" evidence="18">
    <location>
        <begin position="1"/>
        <end position="38"/>
    </location>
</feature>
<evidence type="ECO:0000256" key="7">
    <source>
        <dbReference type="ARBA" id="ARBA00022729"/>
    </source>
</evidence>
<feature type="region of interest" description="Disordered" evidence="17">
    <location>
        <begin position="36"/>
        <end position="70"/>
    </location>
</feature>
<proteinExistence type="inferred from homology"/>
<dbReference type="CDD" id="cd01347">
    <property type="entry name" value="ligand_gated_channel"/>
    <property type="match status" value="1"/>
</dbReference>
<evidence type="ECO:0000256" key="16">
    <source>
        <dbReference type="RuleBase" id="RU003357"/>
    </source>
</evidence>
<keyword evidence="11 14" id="KW-0472">Membrane</keyword>
<evidence type="ECO:0000256" key="10">
    <source>
        <dbReference type="ARBA" id="ARBA00023077"/>
    </source>
</evidence>
<evidence type="ECO:0000256" key="6">
    <source>
        <dbReference type="ARBA" id="ARBA00022692"/>
    </source>
</evidence>
<dbReference type="GO" id="GO:0038023">
    <property type="term" value="F:signaling receptor activity"/>
    <property type="evidence" value="ECO:0007669"/>
    <property type="project" value="InterPro"/>
</dbReference>